<organism evidence="2 3">
    <name type="scientific">Reticulomyxa filosa</name>
    <dbReference type="NCBI Taxonomy" id="46433"/>
    <lineage>
        <taxon>Eukaryota</taxon>
        <taxon>Sar</taxon>
        <taxon>Rhizaria</taxon>
        <taxon>Retaria</taxon>
        <taxon>Foraminifera</taxon>
        <taxon>Monothalamids</taxon>
        <taxon>Reticulomyxidae</taxon>
        <taxon>Reticulomyxa</taxon>
    </lineage>
</organism>
<proteinExistence type="predicted"/>
<evidence type="ECO:0000313" key="3">
    <source>
        <dbReference type="Proteomes" id="UP000023152"/>
    </source>
</evidence>
<protein>
    <submittedName>
        <fullName evidence="2">Putative clathrin-associated protein AP-3 complex component</fullName>
    </submittedName>
</protein>
<dbReference type="AlphaFoldDB" id="X6NVA2"/>
<name>X6NVA2_RETFI</name>
<evidence type="ECO:0000313" key="2">
    <source>
        <dbReference type="EMBL" id="ETO29921.1"/>
    </source>
</evidence>
<feature type="non-terminal residue" evidence="2">
    <location>
        <position position="1"/>
    </location>
</feature>
<gene>
    <name evidence="2" type="ORF">RFI_07197</name>
</gene>
<reference evidence="2 3" key="1">
    <citation type="journal article" date="2013" name="Curr. Biol.">
        <title>The Genome of the Foraminiferan Reticulomyxa filosa.</title>
        <authorList>
            <person name="Glockner G."/>
            <person name="Hulsmann N."/>
            <person name="Schleicher M."/>
            <person name="Noegel A.A."/>
            <person name="Eichinger L."/>
            <person name="Gallinger C."/>
            <person name="Pawlowski J."/>
            <person name="Sierra R."/>
            <person name="Euteneuer U."/>
            <person name="Pillet L."/>
            <person name="Moustafa A."/>
            <person name="Platzer M."/>
            <person name="Groth M."/>
            <person name="Szafranski K."/>
            <person name="Schliwa M."/>
        </authorList>
    </citation>
    <scope>NUCLEOTIDE SEQUENCE [LARGE SCALE GENOMIC DNA]</scope>
</reference>
<comment type="caution">
    <text evidence="2">The sequence shown here is derived from an EMBL/GenBank/DDBJ whole genome shotgun (WGS) entry which is preliminary data.</text>
</comment>
<dbReference type="Proteomes" id="UP000023152">
    <property type="component" value="Unassembled WGS sequence"/>
</dbReference>
<sequence>QQQQQQQQSSTTQKSDDININDKFTMAMDYLVRLLDLLNTWIKHNQGECVPFQSKPNLQGLLESLIDAKLWFANGIASSCSASLQTQFAHMCLQLVENVGRIYAFRTDFKLKKTLQQNIKELLQRHQTDIHLVALIVQRLGHATNIMDSPMRNFLIKWIEKWASENQNKSAMKVLWSLLEKSINNKYLRVSDNSTLMQQVKQYLSLPVVDENAKSLQKDNQEKEEEEEEEEDIWEEEEKGAEHVESTDKEEQVLPQKLLETLRNEQTFTISRHAGMIQCFSFICFILNKQL</sequence>
<accession>X6NVA2</accession>
<feature type="region of interest" description="Disordered" evidence="1">
    <location>
        <begin position="213"/>
        <end position="252"/>
    </location>
</feature>
<feature type="compositionally biased region" description="Acidic residues" evidence="1">
    <location>
        <begin position="222"/>
        <end position="239"/>
    </location>
</feature>
<keyword evidence="3" id="KW-1185">Reference proteome</keyword>
<dbReference type="EMBL" id="ASPP01005769">
    <property type="protein sequence ID" value="ETO29921.1"/>
    <property type="molecule type" value="Genomic_DNA"/>
</dbReference>
<feature type="compositionally biased region" description="Basic and acidic residues" evidence="1">
    <location>
        <begin position="240"/>
        <end position="252"/>
    </location>
</feature>
<evidence type="ECO:0000256" key="1">
    <source>
        <dbReference type="SAM" id="MobiDB-lite"/>
    </source>
</evidence>